<feature type="transmembrane region" description="Helical" evidence="1">
    <location>
        <begin position="56"/>
        <end position="78"/>
    </location>
</feature>
<organism evidence="2 3">
    <name type="scientific">Sus scrofa</name>
    <name type="common">Pig</name>
    <dbReference type="NCBI Taxonomy" id="9823"/>
    <lineage>
        <taxon>Eukaryota</taxon>
        <taxon>Metazoa</taxon>
        <taxon>Chordata</taxon>
        <taxon>Craniata</taxon>
        <taxon>Vertebrata</taxon>
        <taxon>Euteleostomi</taxon>
        <taxon>Mammalia</taxon>
        <taxon>Eutheria</taxon>
        <taxon>Laurasiatheria</taxon>
        <taxon>Artiodactyla</taxon>
        <taxon>Suina</taxon>
        <taxon>Suidae</taxon>
        <taxon>Sus</taxon>
    </lineage>
</organism>
<proteinExistence type="predicted"/>
<evidence type="ECO:0000313" key="2">
    <source>
        <dbReference type="Ensembl" id="ENSSSCP00035025586.1"/>
    </source>
</evidence>
<dbReference type="AlphaFoldDB" id="A0A8D1CW58"/>
<sequence>MILAFQANNQWTWFQRIMQEAFSRRFWICFYLFYAAIIILFLGSVLITLFSGHTPFSLVKTMIVIGLVFFCLTGLMYLQEVNKVLAFTQEKFSRNGISQDPFKALEMEKPTVTVIAS</sequence>
<protein>
    <submittedName>
        <fullName evidence="2">Uncharacterized protein</fullName>
    </submittedName>
</protein>
<dbReference type="Proteomes" id="UP000694720">
    <property type="component" value="Unplaced"/>
</dbReference>
<keyword evidence="1" id="KW-0812">Transmembrane</keyword>
<evidence type="ECO:0000256" key="1">
    <source>
        <dbReference type="SAM" id="Phobius"/>
    </source>
</evidence>
<keyword evidence="1" id="KW-1133">Transmembrane helix</keyword>
<feature type="transmembrane region" description="Helical" evidence="1">
    <location>
        <begin position="26"/>
        <end position="50"/>
    </location>
</feature>
<reference evidence="2" key="1">
    <citation type="submission" date="2025-08" db="UniProtKB">
        <authorList>
            <consortium name="Ensembl"/>
        </authorList>
    </citation>
    <scope>IDENTIFICATION</scope>
</reference>
<accession>A0A8D1CW58</accession>
<dbReference type="Ensembl" id="ENSSSCT00035063235.1">
    <property type="protein sequence ID" value="ENSSSCP00035025586.1"/>
    <property type="gene ID" value="ENSSSCG00035047492.1"/>
</dbReference>
<name>A0A8D1CW58_PIG</name>
<keyword evidence="1" id="KW-0472">Membrane</keyword>
<evidence type="ECO:0000313" key="3">
    <source>
        <dbReference type="Proteomes" id="UP000694720"/>
    </source>
</evidence>